<evidence type="ECO:0000313" key="1">
    <source>
        <dbReference type="EMBL" id="BBL61378.1"/>
    </source>
</evidence>
<accession>A0ACA8R1J5</accession>
<evidence type="ECO:0000313" key="2">
    <source>
        <dbReference type="Proteomes" id="UP000825015"/>
    </source>
</evidence>
<sequence>MNIEKKIKDDKLLVKIEGRLDINSSAELEEELKKDIPGTKELIFNFKDLIYISSSGLRVILSTQKIMDKQGSMVIENVNDLVMEIFEATGFSKILTIK</sequence>
<dbReference type="EMBL" id="AP019779">
    <property type="protein sequence ID" value="BBL61378.1"/>
    <property type="molecule type" value="Genomic_DNA"/>
</dbReference>
<keyword evidence="2" id="KW-1185">Reference proteome</keyword>
<reference evidence="1" key="1">
    <citation type="submission" date="2019-06" db="EMBL/GenBank/DDBJ databases">
        <title>Complete genome sequence of Methanobrevibacter arboriphilus strain SA.</title>
        <authorList>
            <person name="Asakawa S."/>
        </authorList>
    </citation>
    <scope>NUCLEOTIDE SEQUENCE</scope>
    <source>
        <strain evidence="1">SA</strain>
    </source>
</reference>
<dbReference type="Proteomes" id="UP000825015">
    <property type="component" value="Chromosome"/>
</dbReference>
<organism evidence="1 2">
    <name type="scientific">Methanobrevibacter arboriphilus</name>
    <dbReference type="NCBI Taxonomy" id="39441"/>
    <lineage>
        <taxon>Archaea</taxon>
        <taxon>Methanobacteriati</taxon>
        <taxon>Methanobacteriota</taxon>
        <taxon>Methanomada group</taxon>
        <taxon>Methanobacteria</taxon>
        <taxon>Methanobacteriales</taxon>
        <taxon>Methanobacteriaceae</taxon>
        <taxon>Methanobrevibacter</taxon>
    </lineage>
</organism>
<proteinExistence type="predicted"/>
<gene>
    <name evidence="1" type="ORF">MarbSA_04180</name>
</gene>
<name>A0ACA8R1J5_METAZ</name>
<protein>
    <submittedName>
        <fullName evidence="1">Uncharacterized protein</fullName>
    </submittedName>
</protein>